<proteinExistence type="predicted"/>
<keyword evidence="3" id="KW-1185">Reference proteome</keyword>
<dbReference type="Proteomes" id="UP001356427">
    <property type="component" value="Unassembled WGS sequence"/>
</dbReference>
<dbReference type="EMBL" id="JAGTTL010000025">
    <property type="protein sequence ID" value="KAK6302970.1"/>
    <property type="molecule type" value="Genomic_DNA"/>
</dbReference>
<comment type="caution">
    <text evidence="2">The sequence shown here is derived from an EMBL/GenBank/DDBJ whole genome shotgun (WGS) entry which is preliminary data.</text>
</comment>
<evidence type="ECO:0000256" key="1">
    <source>
        <dbReference type="SAM" id="MobiDB-lite"/>
    </source>
</evidence>
<feature type="region of interest" description="Disordered" evidence="1">
    <location>
        <begin position="24"/>
        <end position="118"/>
    </location>
</feature>
<reference evidence="2 3" key="1">
    <citation type="submission" date="2021-04" db="EMBL/GenBank/DDBJ databases">
        <authorList>
            <person name="De Guttry C."/>
            <person name="Zahm M."/>
            <person name="Klopp C."/>
            <person name="Cabau C."/>
            <person name="Louis A."/>
            <person name="Berthelot C."/>
            <person name="Parey E."/>
            <person name="Roest Crollius H."/>
            <person name="Montfort J."/>
            <person name="Robinson-Rechavi M."/>
            <person name="Bucao C."/>
            <person name="Bouchez O."/>
            <person name="Gislard M."/>
            <person name="Lluch J."/>
            <person name="Milhes M."/>
            <person name="Lampietro C."/>
            <person name="Lopez Roques C."/>
            <person name="Donnadieu C."/>
            <person name="Braasch I."/>
            <person name="Desvignes T."/>
            <person name="Postlethwait J."/>
            <person name="Bobe J."/>
            <person name="Wedekind C."/>
            <person name="Guiguen Y."/>
        </authorList>
    </citation>
    <scope>NUCLEOTIDE SEQUENCE [LARGE SCALE GENOMIC DNA]</scope>
    <source>
        <strain evidence="2">Cs_M1</strain>
        <tissue evidence="2">Blood</tissue>
    </source>
</reference>
<accession>A0AAN8L6V6</accession>
<feature type="compositionally biased region" description="Polar residues" evidence="1">
    <location>
        <begin position="50"/>
        <end position="59"/>
    </location>
</feature>
<evidence type="ECO:0000313" key="2">
    <source>
        <dbReference type="EMBL" id="KAK6302970.1"/>
    </source>
</evidence>
<feature type="compositionally biased region" description="Basic and acidic residues" evidence="1">
    <location>
        <begin position="108"/>
        <end position="118"/>
    </location>
</feature>
<sequence>MGADGAGRCKQTVAIEEARSLCSLAGPSARDKGPTHGAPCWGREGRSKGSDLTTLQCTHPASDPNPRAASPPPRPYHPQTLRTGPDPDRCLKWLHDEQMRRGRKRGKYRGDMERGGTT</sequence>
<evidence type="ECO:0000313" key="3">
    <source>
        <dbReference type="Proteomes" id="UP001356427"/>
    </source>
</evidence>
<protein>
    <submittedName>
        <fullName evidence="2">Uncharacterized protein</fullName>
    </submittedName>
</protein>
<dbReference type="AlphaFoldDB" id="A0AAN8L6V6"/>
<gene>
    <name evidence="2" type="ORF">J4Q44_G00273250</name>
</gene>
<feature type="compositionally biased region" description="Basic and acidic residues" evidence="1">
    <location>
        <begin position="85"/>
        <end position="100"/>
    </location>
</feature>
<organism evidence="2 3">
    <name type="scientific">Coregonus suidteri</name>
    <dbReference type="NCBI Taxonomy" id="861788"/>
    <lineage>
        <taxon>Eukaryota</taxon>
        <taxon>Metazoa</taxon>
        <taxon>Chordata</taxon>
        <taxon>Craniata</taxon>
        <taxon>Vertebrata</taxon>
        <taxon>Euteleostomi</taxon>
        <taxon>Actinopterygii</taxon>
        <taxon>Neopterygii</taxon>
        <taxon>Teleostei</taxon>
        <taxon>Protacanthopterygii</taxon>
        <taxon>Salmoniformes</taxon>
        <taxon>Salmonidae</taxon>
        <taxon>Coregoninae</taxon>
        <taxon>Coregonus</taxon>
    </lineage>
</organism>
<name>A0AAN8L6V6_9TELE</name>